<comment type="caution">
    <text evidence="2">The sequence shown here is derived from an EMBL/GenBank/DDBJ whole genome shotgun (WGS) entry which is preliminary data.</text>
</comment>
<accession>A0ABQ8LHD4</accession>
<evidence type="ECO:0000313" key="3">
    <source>
        <dbReference type="Proteomes" id="UP000830375"/>
    </source>
</evidence>
<protein>
    <submittedName>
        <fullName evidence="2">Obscurin</fullName>
    </submittedName>
</protein>
<proteinExistence type="predicted"/>
<feature type="compositionally biased region" description="Polar residues" evidence="1">
    <location>
        <begin position="27"/>
        <end position="38"/>
    </location>
</feature>
<name>A0ABQ8LHD4_LABRO</name>
<organism evidence="2 3">
    <name type="scientific">Labeo rohita</name>
    <name type="common">Indian major carp</name>
    <name type="synonym">Cyprinus rohita</name>
    <dbReference type="NCBI Taxonomy" id="84645"/>
    <lineage>
        <taxon>Eukaryota</taxon>
        <taxon>Metazoa</taxon>
        <taxon>Chordata</taxon>
        <taxon>Craniata</taxon>
        <taxon>Vertebrata</taxon>
        <taxon>Euteleostomi</taxon>
        <taxon>Actinopterygii</taxon>
        <taxon>Neopterygii</taxon>
        <taxon>Teleostei</taxon>
        <taxon>Ostariophysi</taxon>
        <taxon>Cypriniformes</taxon>
        <taxon>Cyprinidae</taxon>
        <taxon>Labeoninae</taxon>
        <taxon>Labeonini</taxon>
        <taxon>Labeo</taxon>
    </lineage>
</organism>
<feature type="region of interest" description="Disordered" evidence="1">
    <location>
        <begin position="89"/>
        <end position="126"/>
    </location>
</feature>
<feature type="compositionally biased region" description="Pro residues" evidence="1">
    <location>
        <begin position="108"/>
        <end position="126"/>
    </location>
</feature>
<sequence>MGESQGKQSNKSLYSLFDSSTNPIAFSSELKQQAQNALVMSDHGNTDSTHSPTSPLSPDSPSAHPQPTICAVGSPRVCQFSLVSWLEDPLSPPPASESWTPPQLSDPAAPPQLLAPPLPVGPPAPPGSLVPPALPWSVINPPSPQDFTPPAAPRRSIPPALSGSSLLQLRLSPLSLQLNCGPPDLRLCCLSIGLLLGPPDPLCHPDSRPPGVVSPSSTMASPSVGSAVGRHYGCSLYLTWLLLLRVPSGSSLPPARLSIGLCLGPPDPLCRPDLSARCLLPLSAPLWAAIMVVAWISPGSSCSGSLLSPPWLLPPSDLPWTLQSPPLLLPPSSLPWTLFAVLLPGVRPPPEPPPALTSCCHPRSTPLFSF</sequence>
<reference evidence="2 3" key="1">
    <citation type="submission" date="2022-01" db="EMBL/GenBank/DDBJ databases">
        <title>A high-quality chromosome-level genome assembly of rohu carp, Labeo rohita.</title>
        <authorList>
            <person name="Arick M.A. II"/>
            <person name="Hsu C.-Y."/>
            <person name="Magbanua Z."/>
            <person name="Pechanova O."/>
            <person name="Grover C."/>
            <person name="Miller E."/>
            <person name="Thrash A."/>
            <person name="Ezzel L."/>
            <person name="Alam S."/>
            <person name="Benzie J."/>
            <person name="Hamilton M."/>
            <person name="Karsi A."/>
            <person name="Lawrence M.L."/>
            <person name="Peterson D.G."/>
        </authorList>
    </citation>
    <scope>NUCLEOTIDE SEQUENCE [LARGE SCALE GENOMIC DNA]</scope>
    <source>
        <strain evidence="3">BAU-BD-2019</strain>
        <tissue evidence="2">Blood</tissue>
    </source>
</reference>
<dbReference type="Proteomes" id="UP000830375">
    <property type="component" value="Unassembled WGS sequence"/>
</dbReference>
<dbReference type="EMBL" id="JACTAM010000024">
    <property type="protein sequence ID" value="KAI2649347.1"/>
    <property type="molecule type" value="Genomic_DNA"/>
</dbReference>
<keyword evidence="3" id="KW-1185">Reference proteome</keyword>
<evidence type="ECO:0000313" key="2">
    <source>
        <dbReference type="EMBL" id="KAI2649347.1"/>
    </source>
</evidence>
<feature type="region of interest" description="Disordered" evidence="1">
    <location>
        <begin position="27"/>
        <end position="70"/>
    </location>
</feature>
<feature type="compositionally biased region" description="Low complexity" evidence="1">
    <location>
        <begin position="46"/>
        <end position="62"/>
    </location>
</feature>
<evidence type="ECO:0000256" key="1">
    <source>
        <dbReference type="SAM" id="MobiDB-lite"/>
    </source>
</evidence>
<gene>
    <name evidence="2" type="ORF">H4Q32_020601</name>
</gene>